<dbReference type="AlphaFoldDB" id="A0A1R1X4Z6"/>
<reference evidence="2 3" key="1">
    <citation type="submission" date="2017-01" db="EMBL/GenBank/DDBJ databases">
        <authorList>
            <person name="Mah S.A."/>
            <person name="Swanson W.J."/>
            <person name="Moy G.W."/>
            <person name="Vacquier V.D."/>
        </authorList>
    </citation>
    <scope>NUCLEOTIDE SEQUENCE [LARGE SCALE GENOMIC DNA]</scope>
    <source>
        <strain evidence="2 3">GSMNP</strain>
    </source>
</reference>
<dbReference type="EMBL" id="LSSN01005359">
    <property type="protein sequence ID" value="OMJ09647.1"/>
    <property type="molecule type" value="Genomic_DNA"/>
</dbReference>
<dbReference type="OrthoDB" id="5619661at2759"/>
<feature type="compositionally biased region" description="Acidic residues" evidence="1">
    <location>
        <begin position="100"/>
        <end position="116"/>
    </location>
</feature>
<organism evidence="2 3">
    <name type="scientific">Smittium culicis</name>
    <dbReference type="NCBI Taxonomy" id="133412"/>
    <lineage>
        <taxon>Eukaryota</taxon>
        <taxon>Fungi</taxon>
        <taxon>Fungi incertae sedis</taxon>
        <taxon>Zoopagomycota</taxon>
        <taxon>Kickxellomycotina</taxon>
        <taxon>Harpellomycetes</taxon>
        <taxon>Harpellales</taxon>
        <taxon>Legeriomycetaceae</taxon>
        <taxon>Smittium</taxon>
    </lineage>
</organism>
<evidence type="ECO:0000313" key="2">
    <source>
        <dbReference type="EMBL" id="OMJ09647.1"/>
    </source>
</evidence>
<dbReference type="Proteomes" id="UP000187283">
    <property type="component" value="Unassembled WGS sequence"/>
</dbReference>
<keyword evidence="3" id="KW-1185">Reference proteome</keyword>
<sequence length="245" mass="27605">MDTDWCAVCEKKTTGGLYCSLLCYKQKSSFDKHVSEKTQFIREPKYNSCTDLISLNSMSDKLQRQLPQNAPYHKHSISTDTSARSNFYLGTNPVSTPEICSEDDSDYQDTDNEDDSSYNTSSIKLLAPNANKFPSLTPLPPQTPSKRRQRTDSLSSITQPEPKIKFPNLSSIKSSHNSSIFNLTDLYNINPRTTNTSEHIYSPPSSNLSNSFTSAQVVFIDAQFNSFRFKCIPFSSLKIRPLPLN</sequence>
<feature type="region of interest" description="Disordered" evidence="1">
    <location>
        <begin position="92"/>
        <end position="160"/>
    </location>
</feature>
<name>A0A1R1X4Z6_9FUNG</name>
<evidence type="ECO:0000256" key="1">
    <source>
        <dbReference type="SAM" id="MobiDB-lite"/>
    </source>
</evidence>
<gene>
    <name evidence="2" type="ORF">AYI70_g10809</name>
</gene>
<evidence type="ECO:0000313" key="3">
    <source>
        <dbReference type="Proteomes" id="UP000187283"/>
    </source>
</evidence>
<protein>
    <submittedName>
        <fullName evidence="2">Uncharacterized protein</fullName>
    </submittedName>
</protein>
<comment type="caution">
    <text evidence="2">The sequence shown here is derived from an EMBL/GenBank/DDBJ whole genome shotgun (WGS) entry which is preliminary data.</text>
</comment>
<proteinExistence type="predicted"/>
<accession>A0A1R1X4Z6</accession>